<accession>A0A7I7UH98</accession>
<keyword evidence="2" id="KW-0732">Signal</keyword>
<evidence type="ECO:0000313" key="4">
    <source>
        <dbReference type="EMBL" id="BBY80460.1"/>
    </source>
</evidence>
<feature type="compositionally biased region" description="Basic and acidic residues" evidence="1">
    <location>
        <begin position="531"/>
        <end position="541"/>
    </location>
</feature>
<keyword evidence="5" id="KW-1185">Reference proteome</keyword>
<evidence type="ECO:0000259" key="3">
    <source>
        <dbReference type="Pfam" id="PF08237"/>
    </source>
</evidence>
<reference evidence="4 5" key="1">
    <citation type="journal article" date="2019" name="Emerg. Microbes Infect.">
        <title>Comprehensive subspecies identification of 175 nontuberculous mycobacteria species based on 7547 genomic profiles.</title>
        <authorList>
            <person name="Matsumoto Y."/>
            <person name="Kinjo T."/>
            <person name="Motooka D."/>
            <person name="Nabeya D."/>
            <person name="Jung N."/>
            <person name="Uechi K."/>
            <person name="Horii T."/>
            <person name="Iida T."/>
            <person name="Fujita J."/>
            <person name="Nakamura S."/>
        </authorList>
    </citation>
    <scope>NUCLEOTIDE SEQUENCE [LARGE SCALE GENOMIC DNA]</scope>
    <source>
        <strain evidence="4 5">JCM 6370</strain>
    </source>
</reference>
<sequence>MNRFLIPLLALSCAAVLAWTPTLPTSARLLTNALIMDGTTFPVPSKGFMDSAVEDFIAPTVPDDAGYTPIAVRQRSQIIGINGSVEGGIDLLVDAMAEQNGPFVVFGFSQSTVVSLKVKAELAARKARGEEVPDVTFVGIGVGNRPNGGIASRLAGITIPFFDFTFNGAARTDLGIKTMDIVREFDGLADTPQFLLNPVATLNAIFGVLFVHALYGPEVSLDPDSPKYVPGTVVQQHGDTTYYWIPTEDLPLFDLFRLAGMPEKVIDVFEPFFTALVDAGYDRTIPFGEPTPAQLIPVIDPVTLAIQLAAAVVEGANNAAGIFGGQLPGYASVAARLESLEALSADVIGAPYRDVVRQLNAHFNPFQAFAAVEGPVATAFDSVLNALRVPDLLNQLIDPVLFPFTAWAEDNFLYPHPDAPPNVLTDAVIHLLRRVAPHLGAPTAETDDAASSAAEPMSEDEAAIDEEDSEDVTPLDVEITVADDSSGEDDAALDSDALSEAAAVADEEAVPDEEALTEDDALAEDDALSDDSDKPAARTDDATDTGHSPTDHGGAASSAGDAA</sequence>
<feature type="compositionally biased region" description="Acidic residues" evidence="1">
    <location>
        <begin position="505"/>
        <end position="530"/>
    </location>
</feature>
<name>A0A7I7UH98_MYCPV</name>
<dbReference type="Pfam" id="PF08237">
    <property type="entry name" value="PE-PPE"/>
    <property type="match status" value="1"/>
</dbReference>
<evidence type="ECO:0000256" key="1">
    <source>
        <dbReference type="SAM" id="MobiDB-lite"/>
    </source>
</evidence>
<evidence type="ECO:0000256" key="2">
    <source>
        <dbReference type="SAM" id="SignalP"/>
    </source>
</evidence>
<feature type="domain" description="PE-PPE" evidence="3">
    <location>
        <begin position="79"/>
        <end position="282"/>
    </location>
</feature>
<dbReference type="RefSeq" id="WP_163899148.1">
    <property type="nucleotide sequence ID" value="NZ_AP022599.1"/>
</dbReference>
<organism evidence="4 5">
    <name type="scientific">Mycolicibacterium pulveris</name>
    <name type="common">Mycobacterium pulveris</name>
    <dbReference type="NCBI Taxonomy" id="36813"/>
    <lineage>
        <taxon>Bacteria</taxon>
        <taxon>Bacillati</taxon>
        <taxon>Actinomycetota</taxon>
        <taxon>Actinomycetes</taxon>
        <taxon>Mycobacteriales</taxon>
        <taxon>Mycobacteriaceae</taxon>
        <taxon>Mycolicibacterium</taxon>
    </lineage>
</organism>
<protein>
    <recommendedName>
        <fullName evidence="3">PE-PPE domain-containing protein</fullName>
    </recommendedName>
</protein>
<proteinExistence type="predicted"/>
<evidence type="ECO:0000313" key="5">
    <source>
        <dbReference type="Proteomes" id="UP000467252"/>
    </source>
</evidence>
<feature type="compositionally biased region" description="Low complexity" evidence="1">
    <location>
        <begin position="494"/>
        <end position="504"/>
    </location>
</feature>
<dbReference type="AlphaFoldDB" id="A0A7I7UH98"/>
<feature type="signal peptide" evidence="2">
    <location>
        <begin position="1"/>
        <end position="18"/>
    </location>
</feature>
<feature type="compositionally biased region" description="Acidic residues" evidence="1">
    <location>
        <begin position="457"/>
        <end position="473"/>
    </location>
</feature>
<dbReference type="EMBL" id="AP022599">
    <property type="protein sequence ID" value="BBY80460.1"/>
    <property type="molecule type" value="Genomic_DNA"/>
</dbReference>
<gene>
    <name evidence="4" type="ORF">MPUL_16180</name>
</gene>
<dbReference type="InterPro" id="IPR013228">
    <property type="entry name" value="PE-PPE_C"/>
</dbReference>
<feature type="chain" id="PRO_5038558698" description="PE-PPE domain-containing protein" evidence="2">
    <location>
        <begin position="19"/>
        <end position="563"/>
    </location>
</feature>
<feature type="region of interest" description="Disordered" evidence="1">
    <location>
        <begin position="440"/>
        <end position="563"/>
    </location>
</feature>
<dbReference type="Proteomes" id="UP000467252">
    <property type="component" value="Chromosome"/>
</dbReference>
<feature type="compositionally biased region" description="Low complexity" evidence="1">
    <location>
        <begin position="553"/>
        <end position="563"/>
    </location>
</feature>
<feature type="compositionally biased region" description="Low complexity" evidence="1">
    <location>
        <begin position="441"/>
        <end position="456"/>
    </location>
</feature>